<evidence type="ECO:0000313" key="12">
    <source>
        <dbReference type="EMBL" id="GFY38725.1"/>
    </source>
</evidence>
<reference evidence="12" key="1">
    <citation type="submission" date="2020-08" db="EMBL/GenBank/DDBJ databases">
        <title>Multicomponent nature underlies the extraordinary mechanical properties of spider dragline silk.</title>
        <authorList>
            <person name="Kono N."/>
            <person name="Nakamura H."/>
            <person name="Mori M."/>
            <person name="Yoshida Y."/>
            <person name="Ohtoshi R."/>
            <person name="Malay A.D."/>
            <person name="Moran D.A.P."/>
            <person name="Tomita M."/>
            <person name="Numata K."/>
            <person name="Arakawa K."/>
        </authorList>
    </citation>
    <scope>NUCLEOTIDE SEQUENCE</scope>
</reference>
<evidence type="ECO:0000256" key="2">
    <source>
        <dbReference type="ARBA" id="ARBA00007717"/>
    </source>
</evidence>
<evidence type="ECO:0000256" key="1">
    <source>
        <dbReference type="ARBA" id="ARBA00004479"/>
    </source>
</evidence>
<keyword evidence="4 10" id="KW-0812">Transmembrane</keyword>
<comment type="subcellular location">
    <subcellularLocation>
        <location evidence="1">Membrane</location>
        <topology evidence="1">Single-pass type I membrane protein</topology>
    </subcellularLocation>
</comment>
<comment type="caution">
    <text evidence="12">The sequence shown here is derived from an EMBL/GenBank/DDBJ whole genome shotgun (WGS) entry which is preliminary data.</text>
</comment>
<dbReference type="GO" id="GO:0007219">
    <property type="term" value="P:Notch signaling pathway"/>
    <property type="evidence" value="ECO:0007669"/>
    <property type="project" value="UniProtKB-KW"/>
</dbReference>
<dbReference type="GO" id="GO:0016485">
    <property type="term" value="P:protein processing"/>
    <property type="evidence" value="ECO:0007669"/>
    <property type="project" value="InterPro"/>
</dbReference>
<keyword evidence="8 10" id="KW-0472">Membrane</keyword>
<evidence type="ECO:0000256" key="9">
    <source>
        <dbReference type="ARBA" id="ARBA00023180"/>
    </source>
</evidence>
<accession>A0A8X6WQ42</accession>
<keyword evidence="7 10" id="KW-1133">Transmembrane helix</keyword>
<evidence type="ECO:0000256" key="3">
    <source>
        <dbReference type="ARBA" id="ARBA00015303"/>
    </source>
</evidence>
<dbReference type="InterPro" id="IPR008710">
    <property type="entry name" value="Nicastrin"/>
</dbReference>
<dbReference type="Pfam" id="PF18266">
    <property type="entry name" value="Ncstrn_small"/>
    <property type="match status" value="1"/>
</dbReference>
<feature type="transmembrane region" description="Helical" evidence="10">
    <location>
        <begin position="669"/>
        <end position="690"/>
    </location>
</feature>
<protein>
    <recommendedName>
        <fullName evidence="3">Nicastrin</fullName>
    </recommendedName>
</protein>
<dbReference type="GO" id="GO:0005886">
    <property type="term" value="C:plasma membrane"/>
    <property type="evidence" value="ECO:0007669"/>
    <property type="project" value="TreeGrafter"/>
</dbReference>
<dbReference type="InterPro" id="IPR041084">
    <property type="entry name" value="Ncstrn_small"/>
</dbReference>
<evidence type="ECO:0000256" key="4">
    <source>
        <dbReference type="ARBA" id="ARBA00022692"/>
    </source>
</evidence>
<evidence type="ECO:0000313" key="13">
    <source>
        <dbReference type="Proteomes" id="UP000886998"/>
    </source>
</evidence>
<evidence type="ECO:0000256" key="6">
    <source>
        <dbReference type="ARBA" id="ARBA00022976"/>
    </source>
</evidence>
<name>A0A8X6WQ42_9ARAC</name>
<gene>
    <name evidence="12" type="primary">Ncstn</name>
    <name evidence="12" type="ORF">TNIN_51821</name>
</gene>
<dbReference type="Proteomes" id="UP000886998">
    <property type="component" value="Unassembled WGS sequence"/>
</dbReference>
<keyword evidence="5" id="KW-0732">Signal</keyword>
<dbReference type="PANTHER" id="PTHR21092">
    <property type="entry name" value="NICASTRIN"/>
    <property type="match status" value="1"/>
</dbReference>
<evidence type="ECO:0000256" key="7">
    <source>
        <dbReference type="ARBA" id="ARBA00022989"/>
    </source>
</evidence>
<evidence type="ECO:0000259" key="11">
    <source>
        <dbReference type="Pfam" id="PF18266"/>
    </source>
</evidence>
<evidence type="ECO:0000256" key="10">
    <source>
        <dbReference type="SAM" id="Phobius"/>
    </source>
</evidence>
<evidence type="ECO:0000256" key="5">
    <source>
        <dbReference type="ARBA" id="ARBA00022729"/>
    </source>
</evidence>
<keyword evidence="9" id="KW-0325">Glycoprotein</keyword>
<proteinExistence type="inferred from homology"/>
<dbReference type="AlphaFoldDB" id="A0A8X6WQ42"/>
<evidence type="ECO:0000256" key="8">
    <source>
        <dbReference type="ARBA" id="ARBA00023136"/>
    </source>
</evidence>
<keyword evidence="6" id="KW-0914">Notch signaling pathway</keyword>
<sequence length="705" mass="79524">MKFPFTLASMIKLIVYSVILLLNIEIQGILSDRTSLKIYENIQSDIFCFRRLNATHQIGCASHSGGNVGVLYVIEIEEEVENITSKEGSPPMPFVVAMPITLFNMNNMKALKKLENLRGVLIFKPETLKPLKNFSPDQSCPNRNYGFYTEKLNVEYAACKKKEWNKLPGNEALGMMFEDWGVPIFIITNKTHIQNIKKYYNHFNNGTQDLPLCSVQMTSVMLAAKDSDTCMRRNKLISNLNEVKTCDPLSDKNIVNPLFPTNKTEGISNRSMIVVGARLDSFSMFDKLAPGAHSTVTGLVTLLTVAKNMAALREKILEKEKAKDKNILFIIFNGEAFDYIGSSRIVFDMQKHLFPVRILDGIRDQPSLINLNHISHFIELSQLAPPDLPASLWLHTDPVSVKQSTEVSDEVKRLVQLFETEAKKGNIKASEAPADLPLPPASFQSFLRHDNSIPGIVIADHNDEFINRYYNSIFDTNEVLDVSFLTQVLSNISTAISGTLYQLLTEEELDEHLNSTEELVSGLLECYLQNASCPLFRQIADPAMTERLRVEPYPLYVSVDSGGPTKANAITLYTRYLLAYLTGEKVEDRIRQNCTGDVQDQIYHFDWMAGSEVNTTGVCIKSTVMYTIAQSPAYVLNDWKSTEYSTWTESVWLETSARIFLQPKKSQEVITLVTGFIIYFLSIVSVYFINERSSIIFNTKPLVGC</sequence>
<dbReference type="GO" id="GO:0007220">
    <property type="term" value="P:Notch receptor processing"/>
    <property type="evidence" value="ECO:0007669"/>
    <property type="project" value="TreeGrafter"/>
</dbReference>
<dbReference type="SUPFAM" id="SSF53187">
    <property type="entry name" value="Zn-dependent exopeptidases"/>
    <property type="match status" value="1"/>
</dbReference>
<dbReference type="Pfam" id="PF05450">
    <property type="entry name" value="Nicastrin"/>
    <property type="match status" value="1"/>
</dbReference>
<comment type="similarity">
    <text evidence="2">Belongs to the nicastrin family.</text>
</comment>
<keyword evidence="13" id="KW-1185">Reference proteome</keyword>
<feature type="domain" description="Nicastrin small lobe" evidence="11">
    <location>
        <begin position="48"/>
        <end position="223"/>
    </location>
</feature>
<dbReference type="OrthoDB" id="755951at2759"/>
<organism evidence="12 13">
    <name type="scientific">Trichonephila inaurata madagascariensis</name>
    <dbReference type="NCBI Taxonomy" id="2747483"/>
    <lineage>
        <taxon>Eukaryota</taxon>
        <taxon>Metazoa</taxon>
        <taxon>Ecdysozoa</taxon>
        <taxon>Arthropoda</taxon>
        <taxon>Chelicerata</taxon>
        <taxon>Arachnida</taxon>
        <taxon>Araneae</taxon>
        <taxon>Araneomorphae</taxon>
        <taxon>Entelegynae</taxon>
        <taxon>Araneoidea</taxon>
        <taxon>Nephilidae</taxon>
        <taxon>Trichonephila</taxon>
        <taxon>Trichonephila inaurata</taxon>
    </lineage>
</organism>
<dbReference type="Gene3D" id="3.40.630.10">
    <property type="entry name" value="Zn peptidases"/>
    <property type="match status" value="1"/>
</dbReference>
<dbReference type="PANTHER" id="PTHR21092:SF0">
    <property type="entry name" value="NICASTRIN"/>
    <property type="match status" value="1"/>
</dbReference>
<dbReference type="EMBL" id="BMAV01001023">
    <property type="protein sequence ID" value="GFY38725.1"/>
    <property type="molecule type" value="Genomic_DNA"/>
</dbReference>